<evidence type="ECO:0000256" key="4">
    <source>
        <dbReference type="ARBA" id="ARBA00022606"/>
    </source>
</evidence>
<evidence type="ECO:0000256" key="10">
    <source>
        <dbReference type="ARBA" id="ARBA00023136"/>
    </source>
</evidence>
<keyword evidence="12" id="KW-0407">Ion channel</keyword>
<comment type="subcellular location">
    <subcellularLocation>
        <location evidence="1">Membrane</location>
        <topology evidence="1">Multi-pass membrane protein</topology>
    </subcellularLocation>
</comment>
<evidence type="ECO:0000256" key="16">
    <source>
        <dbReference type="SAM" id="MobiDB-lite"/>
    </source>
</evidence>
<feature type="compositionally biased region" description="Pro residues" evidence="16">
    <location>
        <begin position="666"/>
        <end position="675"/>
    </location>
</feature>
<keyword evidence="8" id="KW-0142">cGMP-binding</keyword>
<evidence type="ECO:0000256" key="11">
    <source>
        <dbReference type="ARBA" id="ARBA00023286"/>
    </source>
</evidence>
<dbReference type="InterPro" id="IPR014710">
    <property type="entry name" value="RmlC-like_jellyroll"/>
</dbReference>
<keyword evidence="11" id="KW-1071">Ligand-gated ion channel</keyword>
<dbReference type="GeneTree" id="ENSGT00940000154824"/>
<dbReference type="FunFam" id="1.10.287.70:FF:000072">
    <property type="entry name" value="Cyclic nucleotide gated channel beta 3"/>
    <property type="match status" value="1"/>
</dbReference>
<dbReference type="GO" id="GO:0005223">
    <property type="term" value="F:intracellularly cGMP-activated cation channel activity"/>
    <property type="evidence" value="ECO:0007669"/>
    <property type="project" value="Ensembl"/>
</dbReference>
<evidence type="ECO:0000259" key="18">
    <source>
        <dbReference type="PROSITE" id="PS50042"/>
    </source>
</evidence>
<keyword evidence="10 17" id="KW-0472">Membrane</keyword>
<evidence type="ECO:0000256" key="9">
    <source>
        <dbReference type="ARBA" id="ARBA00023065"/>
    </source>
</evidence>
<feature type="compositionally biased region" description="Basic and acidic residues" evidence="16">
    <location>
        <begin position="656"/>
        <end position="665"/>
    </location>
</feature>
<dbReference type="InterPro" id="IPR005821">
    <property type="entry name" value="Ion_trans_dom"/>
</dbReference>
<evidence type="ECO:0000256" key="6">
    <source>
        <dbReference type="ARBA" id="ARBA00022741"/>
    </source>
</evidence>
<keyword evidence="7 17" id="KW-1133">Transmembrane helix</keyword>
<feature type="transmembrane region" description="Helical" evidence="17">
    <location>
        <begin position="364"/>
        <end position="382"/>
    </location>
</feature>
<dbReference type="AlphaFoldDB" id="A0A8C4VN72"/>
<evidence type="ECO:0000256" key="1">
    <source>
        <dbReference type="ARBA" id="ARBA00004141"/>
    </source>
</evidence>
<organism evidence="19 20">
    <name type="scientific">Gopherus evgoodei</name>
    <name type="common">Goodes thornscrub tortoise</name>
    <dbReference type="NCBI Taxonomy" id="1825980"/>
    <lineage>
        <taxon>Eukaryota</taxon>
        <taxon>Metazoa</taxon>
        <taxon>Chordata</taxon>
        <taxon>Craniata</taxon>
        <taxon>Vertebrata</taxon>
        <taxon>Euteleostomi</taxon>
        <taxon>Archelosauria</taxon>
        <taxon>Testudinata</taxon>
        <taxon>Testudines</taxon>
        <taxon>Cryptodira</taxon>
        <taxon>Durocryptodira</taxon>
        <taxon>Testudinoidea</taxon>
        <taxon>Testudinidae</taxon>
        <taxon>Gopherus</taxon>
    </lineage>
</organism>
<dbReference type="Ensembl" id="ENSGEVT00005001824.1">
    <property type="protein sequence ID" value="ENSGEVP00005001733.1"/>
    <property type="gene ID" value="ENSGEVG00005001276.1"/>
</dbReference>
<evidence type="ECO:0000313" key="19">
    <source>
        <dbReference type="Ensembl" id="ENSGEVP00005001733.1"/>
    </source>
</evidence>
<dbReference type="SUPFAM" id="SSF51206">
    <property type="entry name" value="cAMP-binding domain-like"/>
    <property type="match status" value="1"/>
</dbReference>
<feature type="transmembrane region" description="Helical" evidence="17">
    <location>
        <begin position="301"/>
        <end position="318"/>
    </location>
</feature>
<dbReference type="Gene3D" id="2.60.120.10">
    <property type="entry name" value="Jelly Rolls"/>
    <property type="match status" value="1"/>
</dbReference>
<feature type="domain" description="Cyclic nucleotide-binding" evidence="18">
    <location>
        <begin position="468"/>
        <end position="572"/>
    </location>
</feature>
<keyword evidence="6" id="KW-0547">Nucleotide-binding</keyword>
<keyword evidence="13" id="KW-0844">Vision</keyword>
<evidence type="ECO:0000256" key="17">
    <source>
        <dbReference type="SAM" id="Phobius"/>
    </source>
</evidence>
<feature type="transmembrane region" description="Helical" evidence="17">
    <location>
        <begin position="193"/>
        <end position="214"/>
    </location>
</feature>
<keyword evidence="9" id="KW-0406">Ion transport</keyword>
<dbReference type="PANTHER" id="PTHR45638">
    <property type="entry name" value="CYCLIC NUCLEOTIDE-GATED CATION CHANNEL SUBUNIT A"/>
    <property type="match status" value="1"/>
</dbReference>
<comment type="catalytic activity">
    <reaction evidence="14">
        <text>K(+)(in) = K(+)(out)</text>
        <dbReference type="Rhea" id="RHEA:29463"/>
        <dbReference type="ChEBI" id="CHEBI:29103"/>
    </reaction>
</comment>
<dbReference type="GO" id="GO:0005222">
    <property type="term" value="F:intracellularly cAMP-activated cation channel activity"/>
    <property type="evidence" value="ECO:0007669"/>
    <property type="project" value="Ensembl"/>
</dbReference>
<dbReference type="GO" id="GO:0001750">
    <property type="term" value="C:photoreceptor outer segment"/>
    <property type="evidence" value="ECO:0007669"/>
    <property type="project" value="Ensembl"/>
</dbReference>
<protein>
    <submittedName>
        <fullName evidence="19">Cyclic nucleotide gated channel subunit beta 3</fullName>
    </submittedName>
</protein>
<evidence type="ECO:0000313" key="20">
    <source>
        <dbReference type="Proteomes" id="UP000694390"/>
    </source>
</evidence>
<dbReference type="InterPro" id="IPR050866">
    <property type="entry name" value="CNG_cation_channel"/>
</dbReference>
<dbReference type="Gene3D" id="1.10.287.70">
    <property type="match status" value="1"/>
</dbReference>
<evidence type="ECO:0000256" key="15">
    <source>
        <dbReference type="ARBA" id="ARBA00036239"/>
    </source>
</evidence>
<name>A0A8C4VN72_9SAUR</name>
<keyword evidence="4" id="KW-0716">Sensory transduction</keyword>
<dbReference type="FunFam" id="1.10.287.630:FF:000001">
    <property type="entry name" value="Cyclic nucleotide-gated channel alpha 3"/>
    <property type="match status" value="1"/>
</dbReference>
<dbReference type="GO" id="GO:0007601">
    <property type="term" value="P:visual perception"/>
    <property type="evidence" value="ECO:0007669"/>
    <property type="project" value="UniProtKB-KW"/>
</dbReference>
<dbReference type="GO" id="GO:0005886">
    <property type="term" value="C:plasma membrane"/>
    <property type="evidence" value="ECO:0007669"/>
    <property type="project" value="Ensembl"/>
</dbReference>
<dbReference type="InterPro" id="IPR018490">
    <property type="entry name" value="cNMP-bd_dom_sf"/>
</dbReference>
<dbReference type="OrthoDB" id="421226at2759"/>
<dbReference type="Gene3D" id="1.10.287.630">
    <property type="entry name" value="Helix hairpin bin"/>
    <property type="match status" value="1"/>
</dbReference>
<evidence type="ECO:0000256" key="13">
    <source>
        <dbReference type="ARBA" id="ARBA00023305"/>
    </source>
</evidence>
<gene>
    <name evidence="19" type="primary">CNGB3</name>
</gene>
<proteinExistence type="predicted"/>
<dbReference type="SMART" id="SM00100">
    <property type="entry name" value="cNMP"/>
    <property type="match status" value="1"/>
</dbReference>
<keyword evidence="2" id="KW-0813">Transport</keyword>
<dbReference type="CDD" id="cd00038">
    <property type="entry name" value="CAP_ED"/>
    <property type="match status" value="1"/>
</dbReference>
<keyword evidence="5 17" id="KW-0812">Transmembrane</keyword>
<feature type="transmembrane region" description="Helical" evidence="17">
    <location>
        <begin position="161"/>
        <end position="181"/>
    </location>
</feature>
<dbReference type="SUPFAM" id="SSF81324">
    <property type="entry name" value="Voltage-gated potassium channels"/>
    <property type="match status" value="1"/>
</dbReference>
<feature type="region of interest" description="Disordered" evidence="16">
    <location>
        <begin position="651"/>
        <end position="698"/>
    </location>
</feature>
<reference evidence="19" key="3">
    <citation type="submission" date="2025-09" db="UniProtKB">
        <authorList>
            <consortium name="Ensembl"/>
        </authorList>
    </citation>
    <scope>IDENTIFICATION</scope>
</reference>
<accession>A0A8C4VN72</accession>
<reference evidence="19" key="2">
    <citation type="submission" date="2025-08" db="UniProtKB">
        <authorList>
            <consortium name="Ensembl"/>
        </authorList>
    </citation>
    <scope>IDENTIFICATION</scope>
</reference>
<dbReference type="GO" id="GO:0030553">
    <property type="term" value="F:cGMP binding"/>
    <property type="evidence" value="ECO:0007669"/>
    <property type="project" value="UniProtKB-KW"/>
</dbReference>
<evidence type="ECO:0000256" key="3">
    <source>
        <dbReference type="ARBA" id="ARBA00022535"/>
    </source>
</evidence>
<dbReference type="PROSITE" id="PS50042">
    <property type="entry name" value="CNMP_BINDING_3"/>
    <property type="match status" value="1"/>
</dbReference>
<dbReference type="FunFam" id="2.60.120.10:FF:000020">
    <property type="entry name" value="Cyclic nucleotide-gated channel beta 3"/>
    <property type="match status" value="1"/>
</dbReference>
<dbReference type="InterPro" id="IPR000595">
    <property type="entry name" value="cNMP-bd_dom"/>
</dbReference>
<evidence type="ECO:0000256" key="2">
    <source>
        <dbReference type="ARBA" id="ARBA00022448"/>
    </source>
</evidence>
<evidence type="ECO:0000256" key="8">
    <source>
        <dbReference type="ARBA" id="ARBA00022992"/>
    </source>
</evidence>
<dbReference type="InterPro" id="IPR018488">
    <property type="entry name" value="cNMP-bd_CS"/>
</dbReference>
<dbReference type="GO" id="GO:0017071">
    <property type="term" value="C:intracellular cyclic nucleotide activated cation channel complex"/>
    <property type="evidence" value="ECO:0007669"/>
    <property type="project" value="TreeGrafter"/>
</dbReference>
<evidence type="ECO:0000256" key="7">
    <source>
        <dbReference type="ARBA" id="ARBA00022989"/>
    </source>
</evidence>
<dbReference type="PROSITE" id="PS00888">
    <property type="entry name" value="CNMP_BINDING_1"/>
    <property type="match status" value="1"/>
</dbReference>
<dbReference type="GO" id="GO:0044877">
    <property type="term" value="F:protein-containing complex binding"/>
    <property type="evidence" value="ECO:0007669"/>
    <property type="project" value="TreeGrafter"/>
</dbReference>
<sequence length="727" mass="82524">MPTMGQKTLLKCPPLLLGYLFIITSVAQRDLSINQHLALAFEFYSYHSTDADCFLSFLSNTFNCSSFVLISSSKGHVVNEYTEAQLQEIVKKMRARTSAYKEKLTDPLLSSHEGSPTTCDAKPEDHYCDMLCCKFKKPPLKEYLKKMELPDSIDAYTDRRYVVWLLIITIAYNWNCWFIPLRCVFPVQTPSNIFYWLLVDTICDICYLCDLLVFQPRMQFVKGGDIIVSNSGKWNFHICCCTLNYLDLASVIPVDVLYFIFGFNPVFRANKLLKHMAFFEFNDRLEAILDKAYIYRVIRTTGYLLFVLHINACIYYWASDFEGIGSTRWVYDGKGNMYLRCYYWAVRTLITIGGLAEPQTLFEIIFQLLNFFTGVFVFSSLIGQMRDVIGAATAGQNYYRASMDNTVSYMNTYTIPKVVQNRVRRWYEYTWDSQGMLDESELLEQMPTKMQLAIAIDVNFAIVNKVDLFKGCDTQMIYDVLLRLKSIVYLPGDFVCKKGEIGREMYIIKQGEVQVLGGPDGTKVLVTLRAGAVFGEISLLAASGGNRRTANVVAHGFANLFILDKKTLNEILVHYPDSEKLLMKKAKVLLKEKGKPTEEPQVRTKGLTSLFATKPETPKLFKAMFGGTGKGGLATLLKMKRQQAVQVKMHNFPLQEKTEEKKPEPAPEPTAPPKPSVQKEEPDANFQPPPKPVLLRGTTNKSLIISMAPSPIAGEGEVLTVKVKEKR</sequence>
<dbReference type="Pfam" id="PF00520">
    <property type="entry name" value="Ion_trans"/>
    <property type="match status" value="1"/>
</dbReference>
<dbReference type="Proteomes" id="UP000694390">
    <property type="component" value="Chromosome 2"/>
</dbReference>
<evidence type="ECO:0000256" key="5">
    <source>
        <dbReference type="ARBA" id="ARBA00022692"/>
    </source>
</evidence>
<dbReference type="Pfam" id="PF00027">
    <property type="entry name" value="cNMP_binding"/>
    <property type="match status" value="1"/>
</dbReference>
<dbReference type="PANTHER" id="PTHR45638:SF8">
    <property type="entry name" value="CYCLIC NUCLEOTIDE-GATED CATION CHANNEL BETA-3"/>
    <property type="match status" value="1"/>
</dbReference>
<dbReference type="PROSITE" id="PS00889">
    <property type="entry name" value="CNMP_BINDING_2"/>
    <property type="match status" value="1"/>
</dbReference>
<keyword evidence="3" id="KW-0140">cGMP</keyword>
<keyword evidence="20" id="KW-1185">Reference proteome</keyword>
<evidence type="ECO:0000256" key="12">
    <source>
        <dbReference type="ARBA" id="ARBA00023303"/>
    </source>
</evidence>
<reference evidence="19" key="1">
    <citation type="submission" date="2019-06" db="EMBL/GenBank/DDBJ databases">
        <title>G10K-VGP Goodes thornscrub tortoise genome, primary haplotype.</title>
        <authorList>
            <person name="Murphy B."/>
            <person name="Edwards T."/>
            <person name="Rhie A."/>
            <person name="Koren S."/>
            <person name="Phillippy A."/>
            <person name="Fedrigo O."/>
            <person name="Haase B."/>
            <person name="Mountcastle J."/>
            <person name="Lewin H."/>
            <person name="Damas J."/>
            <person name="Howe K."/>
            <person name="Formenti G."/>
            <person name="Myers G."/>
            <person name="Durbin R."/>
            <person name="Jarvis E.D."/>
        </authorList>
    </citation>
    <scope>NUCLEOTIDE SEQUENCE [LARGE SCALE GENOMIC DNA]</scope>
</reference>
<comment type="catalytic activity">
    <reaction evidence="15">
        <text>Na(+)(in) = Na(+)(out)</text>
        <dbReference type="Rhea" id="RHEA:34963"/>
        <dbReference type="ChEBI" id="CHEBI:29101"/>
    </reaction>
</comment>
<evidence type="ECO:0000256" key="14">
    <source>
        <dbReference type="ARBA" id="ARBA00034430"/>
    </source>
</evidence>